<keyword evidence="15" id="KW-1185">Reference proteome</keyword>
<dbReference type="InterPro" id="IPR050351">
    <property type="entry name" value="BphY/WalK/GraS-like"/>
</dbReference>
<evidence type="ECO:0000313" key="15">
    <source>
        <dbReference type="Proteomes" id="UP000637695"/>
    </source>
</evidence>
<evidence type="ECO:0000256" key="6">
    <source>
        <dbReference type="ARBA" id="ARBA00022741"/>
    </source>
</evidence>
<dbReference type="FunFam" id="3.30.565.10:FF:000006">
    <property type="entry name" value="Sensor histidine kinase WalK"/>
    <property type="match status" value="1"/>
</dbReference>
<evidence type="ECO:0000256" key="2">
    <source>
        <dbReference type="ARBA" id="ARBA00004651"/>
    </source>
</evidence>
<dbReference type="AlphaFoldDB" id="A0A917K748"/>
<comment type="catalytic activity">
    <reaction evidence="1">
        <text>ATP + protein L-histidine = ADP + protein N-phospho-L-histidine.</text>
        <dbReference type="EC" id="2.7.13.3"/>
    </reaction>
</comment>
<reference evidence="14" key="2">
    <citation type="submission" date="2020-09" db="EMBL/GenBank/DDBJ databases">
        <authorList>
            <person name="Sun Q."/>
            <person name="Ohkuma M."/>
        </authorList>
    </citation>
    <scope>NUCLEOTIDE SEQUENCE</scope>
    <source>
        <strain evidence="14">JCM 18487</strain>
    </source>
</reference>
<dbReference type="Gene3D" id="3.30.565.10">
    <property type="entry name" value="Histidine kinase-like ATPase, C-terminal domain"/>
    <property type="match status" value="1"/>
</dbReference>
<dbReference type="CDD" id="cd00082">
    <property type="entry name" value="HisKA"/>
    <property type="match status" value="1"/>
</dbReference>
<keyword evidence="4" id="KW-0597">Phosphoprotein</keyword>
<dbReference type="SUPFAM" id="SSF55874">
    <property type="entry name" value="ATPase domain of HSP90 chaperone/DNA topoisomerase II/histidine kinase"/>
    <property type="match status" value="1"/>
</dbReference>
<keyword evidence="6" id="KW-0547">Nucleotide-binding</keyword>
<dbReference type="CDD" id="cd00130">
    <property type="entry name" value="PAS"/>
    <property type="match status" value="1"/>
</dbReference>
<dbReference type="Pfam" id="PF02518">
    <property type="entry name" value="HATPase_c"/>
    <property type="match status" value="1"/>
</dbReference>
<organism evidence="14 15">
    <name type="scientific">Alicyclobacillus cellulosilyticus</name>
    <dbReference type="NCBI Taxonomy" id="1003997"/>
    <lineage>
        <taxon>Bacteria</taxon>
        <taxon>Bacillati</taxon>
        <taxon>Bacillota</taxon>
        <taxon>Bacilli</taxon>
        <taxon>Bacillales</taxon>
        <taxon>Alicyclobacillaceae</taxon>
        <taxon>Alicyclobacillus</taxon>
    </lineage>
</organism>
<dbReference type="InterPro" id="IPR036890">
    <property type="entry name" value="HATPase_C_sf"/>
</dbReference>
<dbReference type="GO" id="GO:0016036">
    <property type="term" value="P:cellular response to phosphate starvation"/>
    <property type="evidence" value="ECO:0007669"/>
    <property type="project" value="TreeGrafter"/>
</dbReference>
<name>A0A917K748_9BACL</name>
<evidence type="ECO:0000256" key="3">
    <source>
        <dbReference type="ARBA" id="ARBA00012438"/>
    </source>
</evidence>
<evidence type="ECO:0000256" key="7">
    <source>
        <dbReference type="ARBA" id="ARBA00022777"/>
    </source>
</evidence>
<dbReference type="InterPro" id="IPR005467">
    <property type="entry name" value="His_kinase_dom"/>
</dbReference>
<sequence>MGVWVALCAGAALGALAAGAAWYGVCRVQRGAFAAALTALWAATGGQAREDGAVSGGRAFSNRFAWLRMGARARRLAELAAAAQEQVDSLRRERDVLVEILQRMTTGVVYLDAHGQVRLINHAAERMFRRPAAQCVGAEHWAAIGHYTLCTMVDRALLFGEPWQGELQLRDDLRVMAHVVPLTLDASPHPLARHALVLVNDVSQWHRLERMRSDFVANVSHELKTPITAIRGFVETLLEGDVDPEAEQEFLRVILDEAVRMEALVADLLTLSKLEAEDARVQLEPVPLAEVVQSALVRVQGEAARRGLAVRAEGVEGITVWADEGQLLQVLLNLLTNAIHYTPAGGEVRVYAERLVDRVKVHVVDTGIGIAPEHLPRIFERFYRVDKDRSRLTGGTGLGLAIVKHIVSLHGGEVGVASEPGKGSDFWFTLAALDPA</sequence>
<comment type="subcellular location">
    <subcellularLocation>
        <location evidence="2">Cell membrane</location>
        <topology evidence="2">Multi-pass membrane protein</topology>
    </subcellularLocation>
</comment>
<gene>
    <name evidence="14" type="ORF">GCM10010885_10940</name>
</gene>
<keyword evidence="12" id="KW-0732">Signal</keyword>
<dbReference type="Gene3D" id="3.30.450.20">
    <property type="entry name" value="PAS domain"/>
    <property type="match status" value="1"/>
</dbReference>
<accession>A0A917K748</accession>
<dbReference type="EMBL" id="BMOY01000013">
    <property type="protein sequence ID" value="GGJ03494.1"/>
    <property type="molecule type" value="Genomic_DNA"/>
</dbReference>
<evidence type="ECO:0000313" key="14">
    <source>
        <dbReference type="EMBL" id="GGJ03494.1"/>
    </source>
</evidence>
<dbReference type="SUPFAM" id="SSF47384">
    <property type="entry name" value="Homodimeric domain of signal transducing histidine kinase"/>
    <property type="match status" value="1"/>
</dbReference>
<dbReference type="PANTHER" id="PTHR45453:SF1">
    <property type="entry name" value="PHOSPHATE REGULON SENSOR PROTEIN PHOR"/>
    <property type="match status" value="1"/>
</dbReference>
<keyword evidence="11" id="KW-0175">Coiled coil</keyword>
<reference evidence="14" key="1">
    <citation type="journal article" date="2014" name="Int. J. Syst. Evol. Microbiol.">
        <title>Complete genome sequence of Corynebacterium casei LMG S-19264T (=DSM 44701T), isolated from a smear-ripened cheese.</title>
        <authorList>
            <consortium name="US DOE Joint Genome Institute (JGI-PGF)"/>
            <person name="Walter F."/>
            <person name="Albersmeier A."/>
            <person name="Kalinowski J."/>
            <person name="Ruckert C."/>
        </authorList>
    </citation>
    <scope>NUCLEOTIDE SEQUENCE</scope>
    <source>
        <strain evidence="14">JCM 18487</strain>
    </source>
</reference>
<dbReference type="SMART" id="SM00388">
    <property type="entry name" value="HisKA"/>
    <property type="match status" value="1"/>
</dbReference>
<dbReference type="InterPro" id="IPR003594">
    <property type="entry name" value="HATPase_dom"/>
</dbReference>
<dbReference type="SUPFAM" id="SSF55785">
    <property type="entry name" value="PYP-like sensor domain (PAS domain)"/>
    <property type="match status" value="1"/>
</dbReference>
<dbReference type="GO" id="GO:0005886">
    <property type="term" value="C:plasma membrane"/>
    <property type="evidence" value="ECO:0007669"/>
    <property type="project" value="UniProtKB-SubCell"/>
</dbReference>
<feature type="coiled-coil region" evidence="11">
    <location>
        <begin position="73"/>
        <end position="100"/>
    </location>
</feature>
<dbReference type="PRINTS" id="PR00344">
    <property type="entry name" value="BCTRLSENSOR"/>
</dbReference>
<dbReference type="EC" id="2.7.13.3" evidence="3"/>
<evidence type="ECO:0000256" key="1">
    <source>
        <dbReference type="ARBA" id="ARBA00000085"/>
    </source>
</evidence>
<dbReference type="GO" id="GO:0004721">
    <property type="term" value="F:phosphoprotein phosphatase activity"/>
    <property type="evidence" value="ECO:0007669"/>
    <property type="project" value="TreeGrafter"/>
</dbReference>
<dbReference type="GO" id="GO:0000155">
    <property type="term" value="F:phosphorelay sensor kinase activity"/>
    <property type="evidence" value="ECO:0007669"/>
    <property type="project" value="InterPro"/>
</dbReference>
<keyword evidence="5" id="KW-0808">Transferase</keyword>
<dbReference type="InterPro" id="IPR003661">
    <property type="entry name" value="HisK_dim/P_dom"/>
</dbReference>
<keyword evidence="8" id="KW-0067">ATP-binding</keyword>
<dbReference type="RefSeq" id="WP_229776457.1">
    <property type="nucleotide sequence ID" value="NZ_BMOY01000013.1"/>
</dbReference>
<dbReference type="Pfam" id="PF00989">
    <property type="entry name" value="PAS"/>
    <property type="match status" value="1"/>
</dbReference>
<evidence type="ECO:0000259" key="13">
    <source>
        <dbReference type="PROSITE" id="PS50109"/>
    </source>
</evidence>
<evidence type="ECO:0000256" key="8">
    <source>
        <dbReference type="ARBA" id="ARBA00022840"/>
    </source>
</evidence>
<evidence type="ECO:0000256" key="11">
    <source>
        <dbReference type="SAM" id="Coils"/>
    </source>
</evidence>
<dbReference type="GO" id="GO:0005524">
    <property type="term" value="F:ATP binding"/>
    <property type="evidence" value="ECO:0007669"/>
    <property type="project" value="UniProtKB-KW"/>
</dbReference>
<dbReference type="PANTHER" id="PTHR45453">
    <property type="entry name" value="PHOSPHATE REGULON SENSOR PROTEIN PHOR"/>
    <property type="match status" value="1"/>
</dbReference>
<evidence type="ECO:0000256" key="9">
    <source>
        <dbReference type="ARBA" id="ARBA00023012"/>
    </source>
</evidence>
<keyword evidence="7" id="KW-0418">Kinase</keyword>
<dbReference type="Pfam" id="PF00512">
    <property type="entry name" value="HisKA"/>
    <property type="match status" value="1"/>
</dbReference>
<proteinExistence type="predicted"/>
<evidence type="ECO:0000256" key="12">
    <source>
        <dbReference type="SAM" id="SignalP"/>
    </source>
</evidence>
<evidence type="ECO:0000256" key="5">
    <source>
        <dbReference type="ARBA" id="ARBA00022679"/>
    </source>
</evidence>
<dbReference type="Gene3D" id="1.10.287.130">
    <property type="match status" value="1"/>
</dbReference>
<dbReference type="InterPro" id="IPR035965">
    <property type="entry name" value="PAS-like_dom_sf"/>
</dbReference>
<dbReference type="InterPro" id="IPR004358">
    <property type="entry name" value="Sig_transdc_His_kin-like_C"/>
</dbReference>
<keyword evidence="9" id="KW-0902">Two-component regulatory system</keyword>
<feature type="signal peptide" evidence="12">
    <location>
        <begin position="1"/>
        <end position="20"/>
    </location>
</feature>
<dbReference type="PROSITE" id="PS50109">
    <property type="entry name" value="HIS_KIN"/>
    <property type="match status" value="1"/>
</dbReference>
<dbReference type="GO" id="GO:0006355">
    <property type="term" value="P:regulation of DNA-templated transcription"/>
    <property type="evidence" value="ECO:0007669"/>
    <property type="project" value="InterPro"/>
</dbReference>
<dbReference type="Proteomes" id="UP000637695">
    <property type="component" value="Unassembled WGS sequence"/>
</dbReference>
<dbReference type="FunFam" id="1.10.287.130:FF:000001">
    <property type="entry name" value="Two-component sensor histidine kinase"/>
    <property type="match status" value="1"/>
</dbReference>
<dbReference type="InterPro" id="IPR036097">
    <property type="entry name" value="HisK_dim/P_sf"/>
</dbReference>
<feature type="chain" id="PRO_5039532690" description="histidine kinase" evidence="12">
    <location>
        <begin position="21"/>
        <end position="436"/>
    </location>
</feature>
<dbReference type="SMART" id="SM00387">
    <property type="entry name" value="HATPase_c"/>
    <property type="match status" value="1"/>
</dbReference>
<evidence type="ECO:0000256" key="4">
    <source>
        <dbReference type="ARBA" id="ARBA00022553"/>
    </source>
</evidence>
<feature type="domain" description="Histidine kinase" evidence="13">
    <location>
        <begin position="218"/>
        <end position="434"/>
    </location>
</feature>
<dbReference type="InterPro" id="IPR013767">
    <property type="entry name" value="PAS_fold"/>
</dbReference>
<comment type="caution">
    <text evidence="14">The sequence shown here is derived from an EMBL/GenBank/DDBJ whole genome shotgun (WGS) entry which is preliminary data.</text>
</comment>
<dbReference type="InterPro" id="IPR000014">
    <property type="entry name" value="PAS"/>
</dbReference>
<dbReference type="CDD" id="cd00075">
    <property type="entry name" value="HATPase"/>
    <property type="match status" value="1"/>
</dbReference>
<evidence type="ECO:0000256" key="10">
    <source>
        <dbReference type="ARBA" id="ARBA00023136"/>
    </source>
</evidence>
<protein>
    <recommendedName>
        <fullName evidence="3">histidine kinase</fullName>
        <ecNumber evidence="3">2.7.13.3</ecNumber>
    </recommendedName>
</protein>
<keyword evidence="10" id="KW-0472">Membrane</keyword>